<dbReference type="CDD" id="cd01031">
    <property type="entry name" value="EriC"/>
    <property type="match status" value="1"/>
</dbReference>
<feature type="transmembrane region" description="Helical" evidence="8">
    <location>
        <begin position="166"/>
        <end position="185"/>
    </location>
</feature>
<proteinExistence type="predicted"/>
<dbReference type="PANTHER" id="PTHR45711">
    <property type="entry name" value="CHLORIDE CHANNEL PROTEIN"/>
    <property type="match status" value="1"/>
</dbReference>
<evidence type="ECO:0000256" key="7">
    <source>
        <dbReference type="ARBA" id="ARBA00023214"/>
    </source>
</evidence>
<feature type="transmembrane region" description="Helical" evidence="8">
    <location>
        <begin position="303"/>
        <end position="324"/>
    </location>
</feature>
<protein>
    <submittedName>
        <fullName evidence="9">H(+)/Cl(-) exchange transporter ClcA</fullName>
    </submittedName>
</protein>
<dbReference type="InterPro" id="IPR001807">
    <property type="entry name" value="ClC"/>
</dbReference>
<organism evidence="9 10">
    <name type="scientific">Gordonia insulae</name>
    <dbReference type="NCBI Taxonomy" id="2420509"/>
    <lineage>
        <taxon>Bacteria</taxon>
        <taxon>Bacillati</taxon>
        <taxon>Actinomycetota</taxon>
        <taxon>Actinomycetes</taxon>
        <taxon>Mycobacteriales</taxon>
        <taxon>Gordoniaceae</taxon>
        <taxon>Gordonia</taxon>
    </lineage>
</organism>
<reference evidence="9 10" key="1">
    <citation type="submission" date="2018-11" db="EMBL/GenBank/DDBJ databases">
        <title>Gordonia insulae sp. nov., isolated from an island soil.</title>
        <authorList>
            <person name="Kim Y.S."/>
            <person name="Kim S.B."/>
        </authorList>
    </citation>
    <scope>NUCLEOTIDE SEQUENCE [LARGE SCALE GENOMIC DNA]</scope>
    <source>
        <strain evidence="9 10">MMS17-SY073</strain>
    </source>
</reference>
<keyword evidence="4 8" id="KW-1133">Transmembrane helix</keyword>
<dbReference type="Gene3D" id="1.10.3080.10">
    <property type="entry name" value="Clc chloride channel"/>
    <property type="match status" value="1"/>
</dbReference>
<dbReference type="GO" id="GO:0005886">
    <property type="term" value="C:plasma membrane"/>
    <property type="evidence" value="ECO:0007669"/>
    <property type="project" value="TreeGrafter"/>
</dbReference>
<evidence type="ECO:0000256" key="8">
    <source>
        <dbReference type="SAM" id="Phobius"/>
    </source>
</evidence>
<sequence>MVERSAEDATSPASPSRGMVLLCVLAVAAGIAIGFVGGVFRWCLRHLDQWRVDVLQWSADLPGPGWLIPIAVTAVGATIGAIVVRVVPLAAGSGIQHVEAVDRGEADPPPLRVVLAKFIGGLIAIGSGLILGREGPTVHMGAAIGAEAGRRARLGVNDIRLMQTSLSGAGLGVAFNAPIGGALFAFEEVAKSFRLRLVIPTLLAVSVAVACSRLVLGDRSDFMVAEVETPSIVVLPVFVVFGLVTGVLGVAYNRVILGAIALVRHFGHVPPIAKATVIGGIIGALLAIDPLTAGGGDTLSQQIFDGGSMVLPVVAGLLVVRFLAGPLSYAAGTPGGLFAPMLAVGALWGVLFAALADLLLPDDQPSLRIAMVIVGMSALFGASVRAPITGVVLVVEMVATTSVTIPMAVATACAVLVAHLAGSPPIYDSLREQMLVDMPPGPGNPEGTARA</sequence>
<dbReference type="PANTHER" id="PTHR45711:SF6">
    <property type="entry name" value="CHLORIDE CHANNEL PROTEIN"/>
    <property type="match status" value="1"/>
</dbReference>
<evidence type="ECO:0000256" key="1">
    <source>
        <dbReference type="ARBA" id="ARBA00004141"/>
    </source>
</evidence>
<dbReference type="InterPro" id="IPR014743">
    <property type="entry name" value="Cl-channel_core"/>
</dbReference>
<feature type="transmembrane region" description="Helical" evidence="8">
    <location>
        <begin position="232"/>
        <end position="252"/>
    </location>
</feature>
<feature type="transmembrane region" description="Helical" evidence="8">
    <location>
        <begin position="336"/>
        <end position="360"/>
    </location>
</feature>
<evidence type="ECO:0000256" key="3">
    <source>
        <dbReference type="ARBA" id="ARBA00022692"/>
    </source>
</evidence>
<evidence type="ECO:0000313" key="9">
    <source>
        <dbReference type="EMBL" id="AZG47833.1"/>
    </source>
</evidence>
<evidence type="ECO:0000313" key="10">
    <source>
        <dbReference type="Proteomes" id="UP000271469"/>
    </source>
</evidence>
<feature type="transmembrane region" description="Helical" evidence="8">
    <location>
        <begin position="372"/>
        <end position="395"/>
    </location>
</feature>
<feature type="transmembrane region" description="Helical" evidence="8">
    <location>
        <begin position="401"/>
        <end position="421"/>
    </location>
</feature>
<dbReference type="PRINTS" id="PR00762">
    <property type="entry name" value="CLCHANNEL"/>
</dbReference>
<keyword evidence="10" id="KW-1185">Reference proteome</keyword>
<dbReference type="KEGG" id="gom:D7316_04445"/>
<dbReference type="AlphaFoldDB" id="A0A3G8JSE5"/>
<evidence type="ECO:0000256" key="5">
    <source>
        <dbReference type="ARBA" id="ARBA00023065"/>
    </source>
</evidence>
<feature type="transmembrane region" description="Helical" evidence="8">
    <location>
        <begin position="197"/>
        <end position="216"/>
    </location>
</feature>
<feature type="transmembrane region" description="Helical" evidence="8">
    <location>
        <begin position="111"/>
        <end position="131"/>
    </location>
</feature>
<feature type="transmembrane region" description="Helical" evidence="8">
    <location>
        <begin position="272"/>
        <end position="291"/>
    </location>
</feature>
<feature type="transmembrane region" description="Helical" evidence="8">
    <location>
        <begin position="65"/>
        <end position="91"/>
    </location>
</feature>
<name>A0A3G8JSE5_9ACTN</name>
<gene>
    <name evidence="9" type="primary">clcA_3</name>
    <name evidence="9" type="ORF">D7316_04445</name>
</gene>
<keyword evidence="3 8" id="KW-0812">Transmembrane</keyword>
<keyword evidence="2" id="KW-0813">Transport</keyword>
<accession>A0A3G8JSE5</accession>
<evidence type="ECO:0000256" key="6">
    <source>
        <dbReference type="ARBA" id="ARBA00023136"/>
    </source>
</evidence>
<keyword evidence="7" id="KW-0868">Chloride</keyword>
<evidence type="ECO:0000256" key="2">
    <source>
        <dbReference type="ARBA" id="ARBA00022448"/>
    </source>
</evidence>
<dbReference type="Pfam" id="PF00654">
    <property type="entry name" value="Voltage_CLC"/>
    <property type="match status" value="1"/>
</dbReference>
<dbReference type="Proteomes" id="UP000271469">
    <property type="component" value="Chromosome"/>
</dbReference>
<keyword evidence="5" id="KW-0406">Ion transport</keyword>
<keyword evidence="6 8" id="KW-0472">Membrane</keyword>
<dbReference type="EMBL" id="CP033972">
    <property type="protein sequence ID" value="AZG47833.1"/>
    <property type="molecule type" value="Genomic_DNA"/>
</dbReference>
<comment type="subcellular location">
    <subcellularLocation>
        <location evidence="1">Membrane</location>
        <topology evidence="1">Multi-pass membrane protein</topology>
    </subcellularLocation>
</comment>
<dbReference type="SUPFAM" id="SSF81340">
    <property type="entry name" value="Clc chloride channel"/>
    <property type="match status" value="1"/>
</dbReference>
<dbReference type="GO" id="GO:0005247">
    <property type="term" value="F:voltage-gated chloride channel activity"/>
    <property type="evidence" value="ECO:0007669"/>
    <property type="project" value="TreeGrafter"/>
</dbReference>
<feature type="transmembrane region" description="Helical" evidence="8">
    <location>
        <begin position="19"/>
        <end position="44"/>
    </location>
</feature>
<evidence type="ECO:0000256" key="4">
    <source>
        <dbReference type="ARBA" id="ARBA00022989"/>
    </source>
</evidence>